<reference evidence="1 2" key="1">
    <citation type="submission" date="2017-03" db="EMBL/GenBank/DDBJ databases">
        <title>Genomes of endolithic fungi from Antarctica.</title>
        <authorList>
            <person name="Coleine C."/>
            <person name="Masonjones S."/>
            <person name="Stajich J.E."/>
        </authorList>
    </citation>
    <scope>NUCLEOTIDE SEQUENCE [LARGE SCALE GENOMIC DNA]</scope>
    <source>
        <strain evidence="1 2">CCFEE 5187</strain>
    </source>
</reference>
<evidence type="ECO:0000313" key="1">
    <source>
        <dbReference type="EMBL" id="TKA33442.1"/>
    </source>
</evidence>
<dbReference type="EMBL" id="NAJN01003907">
    <property type="protein sequence ID" value="TKA33442.1"/>
    <property type="molecule type" value="Genomic_DNA"/>
</dbReference>
<organism evidence="1 2">
    <name type="scientific">Cryomyces minteri</name>
    <dbReference type="NCBI Taxonomy" id="331657"/>
    <lineage>
        <taxon>Eukaryota</taxon>
        <taxon>Fungi</taxon>
        <taxon>Dikarya</taxon>
        <taxon>Ascomycota</taxon>
        <taxon>Pezizomycotina</taxon>
        <taxon>Dothideomycetes</taxon>
        <taxon>Dothideomycetes incertae sedis</taxon>
        <taxon>Cryomyces</taxon>
    </lineage>
</organism>
<feature type="non-terminal residue" evidence="1">
    <location>
        <position position="61"/>
    </location>
</feature>
<dbReference type="Proteomes" id="UP000308768">
    <property type="component" value="Unassembled WGS sequence"/>
</dbReference>
<keyword evidence="2" id="KW-1185">Reference proteome</keyword>
<dbReference type="AlphaFoldDB" id="A0A4U0UEZ3"/>
<proteinExistence type="predicted"/>
<feature type="non-terminal residue" evidence="1">
    <location>
        <position position="1"/>
    </location>
</feature>
<comment type="caution">
    <text evidence="1">The sequence shown here is derived from an EMBL/GenBank/DDBJ whole genome shotgun (WGS) entry which is preliminary data.</text>
</comment>
<evidence type="ECO:0000313" key="2">
    <source>
        <dbReference type="Proteomes" id="UP000308768"/>
    </source>
</evidence>
<sequence>PRHHHRLQSRLPRQRPLRLWYRRCSAFRRILECADGYWNSGARIHQLRLVGSRQVTYIGRI</sequence>
<accession>A0A4U0UEZ3</accession>
<protein>
    <submittedName>
        <fullName evidence="1">Uncharacterized protein</fullName>
    </submittedName>
</protein>
<name>A0A4U0UEZ3_9PEZI</name>
<gene>
    <name evidence="1" type="ORF">B0A49_13907</name>
</gene>